<comment type="caution">
    <text evidence="2">The sequence shown here is derived from an EMBL/GenBank/DDBJ whole genome shotgun (WGS) entry which is preliminary data.</text>
</comment>
<keyword evidence="1" id="KW-0732">Signal</keyword>
<reference evidence="2 3" key="1">
    <citation type="journal article" date="2023" name="Plants (Basel)">
        <title>Bridging the Gap: Combining Genomics and Transcriptomics Approaches to Understand Stylosanthes scabra, an Orphan Legume from the Brazilian Caatinga.</title>
        <authorList>
            <person name="Ferreira-Neto J.R.C."/>
            <person name="da Silva M.D."/>
            <person name="Binneck E."/>
            <person name="de Melo N.F."/>
            <person name="da Silva R.H."/>
            <person name="de Melo A.L.T.M."/>
            <person name="Pandolfi V."/>
            <person name="Bustamante F.O."/>
            <person name="Brasileiro-Vidal A.C."/>
            <person name="Benko-Iseppon A.M."/>
        </authorList>
    </citation>
    <scope>NUCLEOTIDE SEQUENCE [LARGE SCALE GENOMIC DNA]</scope>
    <source>
        <tissue evidence="2">Leaves</tissue>
    </source>
</reference>
<gene>
    <name evidence="2" type="ORF">PIB30_113244</name>
</gene>
<feature type="signal peptide" evidence="1">
    <location>
        <begin position="1"/>
        <end position="16"/>
    </location>
</feature>
<evidence type="ECO:0008006" key="4">
    <source>
        <dbReference type="Google" id="ProtNLM"/>
    </source>
</evidence>
<sequence length="81" mass="8870">MVAAIMLLSAHILVMLQPLDLLKLRVLLLLHIDGSVVVAFVARSPSMTGIVCVNASKVKERGNYSAWFLKDLPVTSLLHCK</sequence>
<dbReference type="Proteomes" id="UP001341840">
    <property type="component" value="Unassembled WGS sequence"/>
</dbReference>
<evidence type="ECO:0000313" key="2">
    <source>
        <dbReference type="EMBL" id="MED6179032.1"/>
    </source>
</evidence>
<dbReference type="EMBL" id="JASCZI010159978">
    <property type="protein sequence ID" value="MED6179032.1"/>
    <property type="molecule type" value="Genomic_DNA"/>
</dbReference>
<proteinExistence type="predicted"/>
<evidence type="ECO:0000313" key="3">
    <source>
        <dbReference type="Proteomes" id="UP001341840"/>
    </source>
</evidence>
<evidence type="ECO:0000256" key="1">
    <source>
        <dbReference type="SAM" id="SignalP"/>
    </source>
</evidence>
<name>A0ABU6VZD8_9FABA</name>
<protein>
    <recommendedName>
        <fullName evidence="4">Secreted protein</fullName>
    </recommendedName>
</protein>
<keyword evidence="3" id="KW-1185">Reference proteome</keyword>
<organism evidence="2 3">
    <name type="scientific">Stylosanthes scabra</name>
    <dbReference type="NCBI Taxonomy" id="79078"/>
    <lineage>
        <taxon>Eukaryota</taxon>
        <taxon>Viridiplantae</taxon>
        <taxon>Streptophyta</taxon>
        <taxon>Embryophyta</taxon>
        <taxon>Tracheophyta</taxon>
        <taxon>Spermatophyta</taxon>
        <taxon>Magnoliopsida</taxon>
        <taxon>eudicotyledons</taxon>
        <taxon>Gunneridae</taxon>
        <taxon>Pentapetalae</taxon>
        <taxon>rosids</taxon>
        <taxon>fabids</taxon>
        <taxon>Fabales</taxon>
        <taxon>Fabaceae</taxon>
        <taxon>Papilionoideae</taxon>
        <taxon>50 kb inversion clade</taxon>
        <taxon>dalbergioids sensu lato</taxon>
        <taxon>Dalbergieae</taxon>
        <taxon>Pterocarpus clade</taxon>
        <taxon>Stylosanthes</taxon>
    </lineage>
</organism>
<accession>A0ABU6VZD8</accession>
<feature type="non-terminal residue" evidence="2">
    <location>
        <position position="81"/>
    </location>
</feature>
<feature type="chain" id="PRO_5047220512" description="Secreted protein" evidence="1">
    <location>
        <begin position="17"/>
        <end position="81"/>
    </location>
</feature>